<accession>A0ABD0MER4</accession>
<dbReference type="Gene3D" id="3.30.70.1820">
    <property type="entry name" value="L1 transposable element, RRM domain"/>
    <property type="match status" value="1"/>
</dbReference>
<dbReference type="AlphaFoldDB" id="A0ABD0MER4"/>
<evidence type="ECO:0000313" key="2">
    <source>
        <dbReference type="EMBL" id="KAL0148264.1"/>
    </source>
</evidence>
<dbReference type="EMBL" id="JAMKFB020000708">
    <property type="protein sequence ID" value="KAL0148264.1"/>
    <property type="molecule type" value="Genomic_DNA"/>
</dbReference>
<proteinExistence type="predicted"/>
<organism evidence="2 3">
    <name type="scientific">Cirrhinus mrigala</name>
    <name type="common">Mrigala</name>
    <dbReference type="NCBI Taxonomy" id="683832"/>
    <lineage>
        <taxon>Eukaryota</taxon>
        <taxon>Metazoa</taxon>
        <taxon>Chordata</taxon>
        <taxon>Craniata</taxon>
        <taxon>Vertebrata</taxon>
        <taxon>Euteleostomi</taxon>
        <taxon>Actinopterygii</taxon>
        <taxon>Neopterygii</taxon>
        <taxon>Teleostei</taxon>
        <taxon>Ostariophysi</taxon>
        <taxon>Cypriniformes</taxon>
        <taxon>Cyprinidae</taxon>
        <taxon>Labeoninae</taxon>
        <taxon>Labeonini</taxon>
        <taxon>Cirrhinus</taxon>
    </lineage>
</organism>
<protein>
    <submittedName>
        <fullName evidence="2">Uncharacterized protein</fullName>
    </submittedName>
</protein>
<comment type="caution">
    <text evidence="2">The sequence shown here is derived from an EMBL/GenBank/DDBJ whole genome shotgun (WGS) entry which is preliminary data.</text>
</comment>
<name>A0ABD0MER4_CIRMR</name>
<keyword evidence="1" id="KW-0175">Coiled coil</keyword>
<dbReference type="Proteomes" id="UP001529510">
    <property type="component" value="Unassembled WGS sequence"/>
</dbReference>
<gene>
    <name evidence="2" type="ORF">M9458_056410</name>
</gene>
<reference evidence="2 3" key="1">
    <citation type="submission" date="2024-05" db="EMBL/GenBank/DDBJ databases">
        <title>Genome sequencing and assembly of Indian major carp, Cirrhinus mrigala (Hamilton, 1822).</title>
        <authorList>
            <person name="Mohindra V."/>
            <person name="Chowdhury L.M."/>
            <person name="Lal K."/>
            <person name="Jena J.K."/>
        </authorList>
    </citation>
    <scope>NUCLEOTIDE SEQUENCE [LARGE SCALE GENOMIC DNA]</scope>
    <source>
        <strain evidence="2">CM1030</strain>
        <tissue evidence="2">Blood</tissue>
    </source>
</reference>
<evidence type="ECO:0000313" key="3">
    <source>
        <dbReference type="Proteomes" id="UP001529510"/>
    </source>
</evidence>
<sequence>LSPSDDEPVTMSLLSQLLEQQKEFYKEMLQQQQENFKCFVQMIIESTNKRLDDVIRDLQGVKTSLEFTQADVDVMNKEHKTVEIQIKGLENELRKSKEELNKMPTVDYMEKLDYIDNQQRRNNILVDGIPDEKGENWIESERKVRTIMETNMGLDAKNIEFERAHRVGHYQEGGRPRQVIVKLLRFKDKQTILSCARKLKGTNIFINEDFSEVVQIKRRELLPELKAARSRGEIASLRYDKLIIKTRSGNVLTTGC</sequence>
<feature type="non-terminal residue" evidence="2">
    <location>
        <position position="1"/>
    </location>
</feature>
<evidence type="ECO:0000256" key="1">
    <source>
        <dbReference type="SAM" id="Coils"/>
    </source>
</evidence>
<feature type="coiled-coil region" evidence="1">
    <location>
        <begin position="72"/>
        <end position="99"/>
    </location>
</feature>
<keyword evidence="3" id="KW-1185">Reference proteome</keyword>
<dbReference type="InterPro" id="IPR004244">
    <property type="entry name" value="Transposase_22"/>
</dbReference>
<dbReference type="PANTHER" id="PTHR11505">
    <property type="entry name" value="L1 TRANSPOSABLE ELEMENT-RELATED"/>
    <property type="match status" value="1"/>
</dbReference>